<keyword evidence="2" id="KW-0472">Membrane</keyword>
<proteinExistence type="predicted"/>
<comment type="caution">
    <text evidence="3">The sequence shown here is derived from an EMBL/GenBank/DDBJ whole genome shotgun (WGS) entry which is preliminary data.</text>
</comment>
<feature type="region of interest" description="Disordered" evidence="1">
    <location>
        <begin position="1"/>
        <end position="73"/>
    </location>
</feature>
<organism evidence="3 4">
    <name type="scientific">Cryobacterium suzukii</name>
    <dbReference type="NCBI Taxonomy" id="1259198"/>
    <lineage>
        <taxon>Bacteria</taxon>
        <taxon>Bacillati</taxon>
        <taxon>Actinomycetota</taxon>
        <taxon>Actinomycetes</taxon>
        <taxon>Micrococcales</taxon>
        <taxon>Microbacteriaceae</taxon>
        <taxon>Cryobacterium</taxon>
    </lineage>
</organism>
<gene>
    <name evidence="3" type="ORF">E3T39_06505</name>
</gene>
<dbReference type="OrthoDB" id="5126031at2"/>
<feature type="compositionally biased region" description="Basic and acidic residues" evidence="1">
    <location>
        <begin position="47"/>
        <end position="58"/>
    </location>
</feature>
<keyword evidence="2" id="KW-0812">Transmembrane</keyword>
<dbReference type="AlphaFoldDB" id="A0A4R9AGQ5"/>
<keyword evidence="2" id="KW-1133">Transmembrane helix</keyword>
<evidence type="ECO:0000313" key="3">
    <source>
        <dbReference type="EMBL" id="TFD61681.1"/>
    </source>
</evidence>
<protein>
    <submittedName>
        <fullName evidence="3">Uncharacterized protein</fullName>
    </submittedName>
</protein>
<accession>A0A4R9AGQ5</accession>
<dbReference type="RefSeq" id="WP_134513883.1">
    <property type="nucleotide sequence ID" value="NZ_SOHJ01000004.1"/>
</dbReference>
<feature type="transmembrane region" description="Helical" evidence="2">
    <location>
        <begin position="114"/>
        <end position="136"/>
    </location>
</feature>
<dbReference type="EMBL" id="SOHJ01000004">
    <property type="protein sequence ID" value="TFD61681.1"/>
    <property type="molecule type" value="Genomic_DNA"/>
</dbReference>
<reference evidence="3 4" key="1">
    <citation type="submission" date="2019-03" db="EMBL/GenBank/DDBJ databases">
        <title>Genomics of glacier-inhabiting Cryobacterium strains.</title>
        <authorList>
            <person name="Liu Q."/>
            <person name="Xin Y.-H."/>
        </authorList>
    </citation>
    <scope>NUCLEOTIDE SEQUENCE [LARGE SCALE GENOMIC DNA]</scope>
    <source>
        <strain evidence="3 4">Sr39</strain>
    </source>
</reference>
<name>A0A4R9AGQ5_9MICO</name>
<keyword evidence="4" id="KW-1185">Reference proteome</keyword>
<evidence type="ECO:0000256" key="2">
    <source>
        <dbReference type="SAM" id="Phobius"/>
    </source>
</evidence>
<dbReference type="Proteomes" id="UP000298170">
    <property type="component" value="Unassembled WGS sequence"/>
</dbReference>
<evidence type="ECO:0000313" key="4">
    <source>
        <dbReference type="Proteomes" id="UP000298170"/>
    </source>
</evidence>
<evidence type="ECO:0000256" key="1">
    <source>
        <dbReference type="SAM" id="MobiDB-lite"/>
    </source>
</evidence>
<feature type="transmembrane region" description="Helical" evidence="2">
    <location>
        <begin position="87"/>
        <end position="108"/>
    </location>
</feature>
<sequence length="140" mass="14524">MTTPLSPTGPDAAHPGANAPTEDFSVNPADDAPATANLADNPTVPDPEPRIPPREHDATPSFFAPNTDRPTTTAAAMPRLRPRFATILWGILLLAFAAYMVVFTLLPAPPDPTLWLLGGVIAVGLGLVVAGIAAAARRAD</sequence>